<feature type="transmembrane region" description="Helical" evidence="1">
    <location>
        <begin position="197"/>
        <end position="216"/>
    </location>
</feature>
<dbReference type="EMBL" id="QNUE01000007">
    <property type="protein sequence ID" value="REC66863.1"/>
    <property type="molecule type" value="Genomic_DNA"/>
</dbReference>
<feature type="transmembrane region" description="Helical" evidence="1">
    <location>
        <begin position="173"/>
        <end position="191"/>
    </location>
</feature>
<dbReference type="OrthoDB" id="1238521at2"/>
<keyword evidence="3" id="KW-1185">Reference proteome</keyword>
<keyword evidence="1" id="KW-0472">Membrane</keyword>
<evidence type="ECO:0000313" key="2">
    <source>
        <dbReference type="EMBL" id="REC66863.1"/>
    </source>
</evidence>
<organism evidence="2 3">
    <name type="scientific">Chryseobacterium flavum</name>
    <dbReference type="NCBI Taxonomy" id="415851"/>
    <lineage>
        <taxon>Bacteria</taxon>
        <taxon>Pseudomonadati</taxon>
        <taxon>Bacteroidota</taxon>
        <taxon>Flavobacteriia</taxon>
        <taxon>Flavobacteriales</taxon>
        <taxon>Weeksellaceae</taxon>
        <taxon>Chryseobacterium group</taxon>
        <taxon>Chryseobacterium</taxon>
    </lineage>
</organism>
<sequence length="315" mass="36034">MEKDFISILLAGHEGFNFQDVCERYLIVKHGKDFVPVTPNGSEGDGGRDGYCFRTGEYFAISSNEKVSAKIKADFASCMSYDHPVSTFTFITNRGVRPKDCDVLDELRRNNPGIAVHVLRHSEIAVEMTGMSTEQIEYILGQPLPFQRNKMVYLKIRKKIGPFTLLESIKDSMHGYIIVVASCLILGFSLFYSTTDLVRTIFFTVIFGLTFLYMYCNRESLKKYKFSHKILYYLITGKLHVGDEVLLTSTSHITIYRNAMWSFIIHERAAECTRPGCKGHVLLHKSETGTFIGRCNKDRVNHLYNVDNNFYGEMK</sequence>
<protein>
    <submittedName>
        <fullName evidence="2">Uncharacterized protein</fullName>
    </submittedName>
</protein>
<dbReference type="RefSeq" id="WP_115959674.1">
    <property type="nucleotide sequence ID" value="NZ_CBCRVL010000032.1"/>
</dbReference>
<gene>
    <name evidence="2" type="ORF">DRF59_11180</name>
</gene>
<reference evidence="2 3" key="1">
    <citation type="journal article" date="2007" name="Int. J. Syst. Evol. Microbiol.">
        <title>Chryseobacterium flavum sp. nov., isolated from polluted soil.</title>
        <authorList>
            <person name="Zhou Y."/>
            <person name="Dong J."/>
            <person name="Wang X."/>
            <person name="Huang X."/>
            <person name="Zhang K.Y."/>
            <person name="Zhang Y.Q."/>
            <person name="Guo Y.F."/>
            <person name="Lai R."/>
            <person name="Li W.J."/>
        </authorList>
    </citation>
    <scope>NUCLEOTIDE SEQUENCE [LARGE SCALE GENOMIC DNA]</scope>
    <source>
        <strain evidence="2 3">KCTC 12877</strain>
    </source>
</reference>
<name>A0A3D9CM90_9FLAO</name>
<accession>A0A3D9CM90</accession>
<proteinExistence type="predicted"/>
<dbReference type="Proteomes" id="UP000256769">
    <property type="component" value="Unassembled WGS sequence"/>
</dbReference>
<keyword evidence="1" id="KW-1133">Transmembrane helix</keyword>
<keyword evidence="1" id="KW-0812">Transmembrane</keyword>
<dbReference type="AlphaFoldDB" id="A0A3D9CM90"/>
<evidence type="ECO:0000256" key="1">
    <source>
        <dbReference type="SAM" id="Phobius"/>
    </source>
</evidence>
<comment type="caution">
    <text evidence="2">The sequence shown here is derived from an EMBL/GenBank/DDBJ whole genome shotgun (WGS) entry which is preliminary data.</text>
</comment>
<evidence type="ECO:0000313" key="3">
    <source>
        <dbReference type="Proteomes" id="UP000256769"/>
    </source>
</evidence>